<comment type="subcellular location">
    <subcellularLocation>
        <location evidence="1">Cell membrane</location>
        <topology evidence="1">Multi-pass membrane protein</topology>
    </subcellularLocation>
</comment>
<dbReference type="HOGENOM" id="CLU_025623_0_1_10"/>
<dbReference type="KEGG" id="cph:Cpha266_1114"/>
<accession>A1BFH7</accession>
<evidence type="ECO:0000313" key="7">
    <source>
        <dbReference type="EMBL" id="ABL65154.1"/>
    </source>
</evidence>
<dbReference type="PANTHER" id="PTHR10010:SF46">
    <property type="entry name" value="SODIUM-DEPENDENT PHOSPHATE TRANSPORT PROTEIN 2B"/>
    <property type="match status" value="1"/>
</dbReference>
<sequence length="566" mass="61505" precursor="true">MQDGHSWLSISISFAGGLALFLFGIRAMSAGLKKVAAKKMESFVATILNNPVYGLIAGAFATMIVQSSSTIVVILVGLVQSQLMTSTQALAVLFGAEIGTTALTQLIAFGVHEYGPLFFAAGFLLNSIAKREGIRYTGEALCGLGLLLFGLHLMTASTTPLLGYQPFIALLHNLRNPLVSVLVGLCCTAILQSSGAFIGIVITLAQQGVLTLEAGMPLLLGANIGTCITGFLASAGLFRAAKRVALAQLIFNATGVVLFIAIIPWYADVIRFISFSVPDGSSVMLAHDVPRQLANAHTVYNILMALLFLPLLPPFSRLLIRLLPDNPDEIRQVPSVWYIQESALATPSLALSYARAEVARMSRILERMVSALLYPFISVEKGKDSVFAELSVLEGITMREEKLDFLESSVSEYLIAISRRELNEEESRQVFALMNIVKNQESTGDVIEKLIGKYLQGNTVFVKGLTEEGKTELVLLHRLVCAEIETLTEALLKMKKETVSESILCDTVFLSQVSQAEKAHLKRVQSVAESGVTHNIHMDLLDVLKQVHHYNKNCARILSEFSSSAK</sequence>
<dbReference type="RefSeq" id="WP_011744980.1">
    <property type="nucleotide sequence ID" value="NC_008639.1"/>
</dbReference>
<evidence type="ECO:0000256" key="4">
    <source>
        <dbReference type="ARBA" id="ARBA00022989"/>
    </source>
</evidence>
<dbReference type="SUPFAM" id="SSF109755">
    <property type="entry name" value="PhoU-like"/>
    <property type="match status" value="1"/>
</dbReference>
<dbReference type="Gene3D" id="1.20.58.220">
    <property type="entry name" value="Phosphate transport system protein phou homolog 2, domain 2"/>
    <property type="match status" value="1"/>
</dbReference>
<feature type="transmembrane region" description="Helical" evidence="6">
    <location>
        <begin position="217"/>
        <end position="238"/>
    </location>
</feature>
<feature type="transmembrane region" description="Helical" evidence="6">
    <location>
        <begin position="52"/>
        <end position="78"/>
    </location>
</feature>
<reference evidence="7 8" key="1">
    <citation type="submission" date="2006-12" db="EMBL/GenBank/DDBJ databases">
        <title>Complete sequence of Chlorobium phaeobacteroides DSM 266.</title>
        <authorList>
            <consortium name="US DOE Joint Genome Institute"/>
            <person name="Copeland A."/>
            <person name="Lucas S."/>
            <person name="Lapidus A."/>
            <person name="Barry K."/>
            <person name="Detter J.C."/>
            <person name="Glavina del Rio T."/>
            <person name="Hammon N."/>
            <person name="Israni S."/>
            <person name="Pitluck S."/>
            <person name="Goltsman E."/>
            <person name="Schmutz J."/>
            <person name="Larimer F."/>
            <person name="Land M."/>
            <person name="Hauser L."/>
            <person name="Mikhailova N."/>
            <person name="Li T."/>
            <person name="Overmann J."/>
            <person name="Bryant D.A."/>
            <person name="Richardson P."/>
        </authorList>
    </citation>
    <scope>NUCLEOTIDE SEQUENCE [LARGE SCALE GENOMIC DNA]</scope>
    <source>
        <strain evidence="7 8">DSM 266</strain>
    </source>
</reference>
<feature type="transmembrane region" description="Helical" evidence="6">
    <location>
        <begin position="90"/>
        <end position="108"/>
    </location>
</feature>
<dbReference type="InterPro" id="IPR003841">
    <property type="entry name" value="Na/Pi_transpt"/>
</dbReference>
<dbReference type="eggNOG" id="COG1283">
    <property type="taxonomic scope" value="Bacteria"/>
</dbReference>
<dbReference type="GO" id="GO:0044341">
    <property type="term" value="P:sodium-dependent phosphate transport"/>
    <property type="evidence" value="ECO:0007669"/>
    <property type="project" value="InterPro"/>
</dbReference>
<keyword evidence="3 6" id="KW-0812">Transmembrane</keyword>
<organism evidence="7 8">
    <name type="scientific">Chlorobium phaeobacteroides (strain DSM 266 / SMG 266 / 2430)</name>
    <dbReference type="NCBI Taxonomy" id="290317"/>
    <lineage>
        <taxon>Bacteria</taxon>
        <taxon>Pseudomonadati</taxon>
        <taxon>Chlorobiota</taxon>
        <taxon>Chlorobiia</taxon>
        <taxon>Chlorobiales</taxon>
        <taxon>Chlorobiaceae</taxon>
        <taxon>Chlorobium/Pelodictyon group</taxon>
        <taxon>Chlorobium</taxon>
    </lineage>
</organism>
<feature type="transmembrane region" description="Helical" evidence="6">
    <location>
        <begin position="141"/>
        <end position="162"/>
    </location>
</feature>
<feature type="transmembrane region" description="Helical" evidence="6">
    <location>
        <begin position="7"/>
        <end position="32"/>
    </location>
</feature>
<dbReference type="InterPro" id="IPR038078">
    <property type="entry name" value="PhoU-like_sf"/>
</dbReference>
<feature type="transmembrane region" description="Helical" evidence="6">
    <location>
        <begin position="182"/>
        <end position="205"/>
    </location>
</feature>
<dbReference type="GO" id="GO:0005436">
    <property type="term" value="F:sodium:phosphate symporter activity"/>
    <property type="evidence" value="ECO:0007669"/>
    <property type="project" value="InterPro"/>
</dbReference>
<evidence type="ECO:0000256" key="3">
    <source>
        <dbReference type="ARBA" id="ARBA00022692"/>
    </source>
</evidence>
<feature type="transmembrane region" description="Helical" evidence="6">
    <location>
        <begin position="244"/>
        <end position="267"/>
    </location>
</feature>
<dbReference type="Proteomes" id="UP000008701">
    <property type="component" value="Chromosome"/>
</dbReference>
<name>A1BFH7_CHLPD</name>
<dbReference type="PANTHER" id="PTHR10010">
    <property type="entry name" value="SOLUTE CARRIER FAMILY 34 SODIUM PHOSPHATE , MEMBER 2-RELATED"/>
    <property type="match status" value="1"/>
</dbReference>
<proteinExistence type="predicted"/>
<dbReference type="OrthoDB" id="9763003at2"/>
<dbReference type="EMBL" id="CP000492">
    <property type="protein sequence ID" value="ABL65154.1"/>
    <property type="molecule type" value="Genomic_DNA"/>
</dbReference>
<dbReference type="NCBIfam" id="NF037997">
    <property type="entry name" value="Na_Pi_symport"/>
    <property type="match status" value="1"/>
</dbReference>
<evidence type="ECO:0000313" key="8">
    <source>
        <dbReference type="Proteomes" id="UP000008701"/>
    </source>
</evidence>
<keyword evidence="8" id="KW-1185">Reference proteome</keyword>
<dbReference type="AlphaFoldDB" id="A1BFH7"/>
<dbReference type="Pfam" id="PF02690">
    <property type="entry name" value="Na_Pi_cotrans"/>
    <property type="match status" value="2"/>
</dbReference>
<evidence type="ECO:0000256" key="2">
    <source>
        <dbReference type="ARBA" id="ARBA00022475"/>
    </source>
</evidence>
<keyword evidence="5 6" id="KW-0472">Membrane</keyword>
<protein>
    <submittedName>
        <fullName evidence="7">Na+/Pi-cotransporter</fullName>
    </submittedName>
</protein>
<gene>
    <name evidence="7" type="ordered locus">Cpha266_1114</name>
</gene>
<evidence type="ECO:0000256" key="6">
    <source>
        <dbReference type="SAM" id="Phobius"/>
    </source>
</evidence>
<keyword evidence="2" id="KW-1003">Cell membrane</keyword>
<dbReference type="GO" id="GO:0005886">
    <property type="term" value="C:plasma membrane"/>
    <property type="evidence" value="ECO:0007669"/>
    <property type="project" value="UniProtKB-SubCell"/>
</dbReference>
<keyword evidence="4 6" id="KW-1133">Transmembrane helix</keyword>
<evidence type="ECO:0000256" key="1">
    <source>
        <dbReference type="ARBA" id="ARBA00004651"/>
    </source>
</evidence>
<evidence type="ECO:0000256" key="5">
    <source>
        <dbReference type="ARBA" id="ARBA00023136"/>
    </source>
</evidence>